<dbReference type="PANTHER" id="PTHR48051:SF1">
    <property type="entry name" value="RAS SUPPRESSOR PROTEIN 1"/>
    <property type="match status" value="1"/>
</dbReference>
<reference evidence="4" key="1">
    <citation type="submission" date="2021-02" db="EMBL/GenBank/DDBJ databases">
        <title>Genome sequence Cadophora malorum strain M34.</title>
        <authorList>
            <person name="Stefanovic E."/>
            <person name="Vu D."/>
            <person name="Scully C."/>
            <person name="Dijksterhuis J."/>
            <person name="Roader J."/>
            <person name="Houbraken J."/>
        </authorList>
    </citation>
    <scope>NUCLEOTIDE SEQUENCE</scope>
    <source>
        <strain evidence="4">M34</strain>
    </source>
</reference>
<accession>A0A8H7WGQ8</accession>
<comment type="caution">
    <text evidence="4">The sequence shown here is derived from an EMBL/GenBank/DDBJ whole genome shotgun (WGS) entry which is preliminary data.</text>
</comment>
<dbReference type="Gene3D" id="3.80.10.10">
    <property type="entry name" value="Ribonuclease Inhibitor"/>
    <property type="match status" value="1"/>
</dbReference>
<dbReference type="Proteomes" id="UP000664132">
    <property type="component" value="Unassembled WGS sequence"/>
</dbReference>
<dbReference type="InterPro" id="IPR003591">
    <property type="entry name" value="Leu-rich_rpt_typical-subtyp"/>
</dbReference>
<dbReference type="AlphaFoldDB" id="A0A8H7WGQ8"/>
<proteinExistence type="predicted"/>
<dbReference type="InterPro" id="IPR001611">
    <property type="entry name" value="Leu-rich_rpt"/>
</dbReference>
<dbReference type="PROSITE" id="PS51450">
    <property type="entry name" value="LRR"/>
    <property type="match status" value="1"/>
</dbReference>
<dbReference type="OrthoDB" id="1517790at2759"/>
<dbReference type="Pfam" id="PF13855">
    <property type="entry name" value="LRR_8"/>
    <property type="match status" value="1"/>
</dbReference>
<evidence type="ECO:0000256" key="1">
    <source>
        <dbReference type="ARBA" id="ARBA00022614"/>
    </source>
</evidence>
<keyword evidence="1" id="KW-0433">Leucine-rich repeat</keyword>
<protein>
    <recommendedName>
        <fullName evidence="6">L domain-like protein</fullName>
    </recommendedName>
</protein>
<dbReference type="GO" id="GO:0005737">
    <property type="term" value="C:cytoplasm"/>
    <property type="evidence" value="ECO:0007669"/>
    <property type="project" value="TreeGrafter"/>
</dbReference>
<sequence>MSEDLPLPRLTWNPATESFSKGAPRKRVRSSPPVSSDPAIFSSDDDPSADNYTEERRKRKYRGPWYRQRPEPDSASQEMGDSDHHKKKRPFERQFDSGVFMGSDGTDMGEGVEELEVVNTSMLPVRQLREAQTERGAPSPEELARVQIESCLEEGNESIDLSSRSLSSLSSATIRPLQAFTRVPTSSEAFFPLQPKLKLFLSSNSLTTLPAELFNLERLTVLSLRDNEIQELPPSIGKLQRLRELNLSQNGLRYLPYEILDLLTETCDLSSLHLHPNLFHEAQFPNSGDMEVEEVPYKIGLGNRTPKNPFKDAAVAYAVNRPGPNWHPRWKVKFQARTDIKYLDITGKLVKGPTFTHSIPVADLDDTPRPPASRGELSRSPSLIEVALAACSRSSQLPFLSELLPKDSPEYLHIMLANAAVKKESGGSKCTICQRNFILPRTEWIEWWEIAKNLDQAVPSAASPLRQRENDRDILESMVPLIRRGCSWECVPAKLVKLDV</sequence>
<dbReference type="InterPro" id="IPR050216">
    <property type="entry name" value="LRR_domain-containing"/>
</dbReference>
<dbReference type="PANTHER" id="PTHR48051">
    <property type="match status" value="1"/>
</dbReference>
<evidence type="ECO:0000313" key="5">
    <source>
        <dbReference type="Proteomes" id="UP000664132"/>
    </source>
</evidence>
<keyword evidence="2" id="KW-0677">Repeat</keyword>
<gene>
    <name evidence="4" type="ORF">IFR04_002326</name>
</gene>
<dbReference type="SUPFAM" id="SSF52058">
    <property type="entry name" value="L domain-like"/>
    <property type="match status" value="1"/>
</dbReference>
<dbReference type="SMART" id="SM00369">
    <property type="entry name" value="LRR_TYP"/>
    <property type="match status" value="2"/>
</dbReference>
<organism evidence="4 5">
    <name type="scientific">Cadophora malorum</name>
    <dbReference type="NCBI Taxonomy" id="108018"/>
    <lineage>
        <taxon>Eukaryota</taxon>
        <taxon>Fungi</taxon>
        <taxon>Dikarya</taxon>
        <taxon>Ascomycota</taxon>
        <taxon>Pezizomycotina</taxon>
        <taxon>Leotiomycetes</taxon>
        <taxon>Helotiales</taxon>
        <taxon>Ploettnerulaceae</taxon>
        <taxon>Cadophora</taxon>
    </lineage>
</organism>
<evidence type="ECO:0008006" key="6">
    <source>
        <dbReference type="Google" id="ProtNLM"/>
    </source>
</evidence>
<evidence type="ECO:0000256" key="2">
    <source>
        <dbReference type="ARBA" id="ARBA00022737"/>
    </source>
</evidence>
<evidence type="ECO:0000313" key="4">
    <source>
        <dbReference type="EMBL" id="KAG4424616.1"/>
    </source>
</evidence>
<feature type="region of interest" description="Disordered" evidence="3">
    <location>
        <begin position="1"/>
        <end position="99"/>
    </location>
</feature>
<dbReference type="InterPro" id="IPR032675">
    <property type="entry name" value="LRR_dom_sf"/>
</dbReference>
<keyword evidence="5" id="KW-1185">Reference proteome</keyword>
<dbReference type="EMBL" id="JAFJYH010000019">
    <property type="protein sequence ID" value="KAG4424616.1"/>
    <property type="molecule type" value="Genomic_DNA"/>
</dbReference>
<name>A0A8H7WGQ8_9HELO</name>
<evidence type="ECO:0000256" key="3">
    <source>
        <dbReference type="SAM" id="MobiDB-lite"/>
    </source>
</evidence>